<dbReference type="InParanoid" id="A0A0D0DV47"/>
<dbReference type="EMBL" id="KN824892">
    <property type="protein sequence ID" value="KIK98463.1"/>
    <property type="molecule type" value="Genomic_DNA"/>
</dbReference>
<evidence type="ECO:0000313" key="2">
    <source>
        <dbReference type="Proteomes" id="UP000054538"/>
    </source>
</evidence>
<dbReference type="STRING" id="930991.A0A0D0DV47"/>
<gene>
    <name evidence="1" type="ORF">PAXRUDRAFT_134166</name>
</gene>
<keyword evidence="2" id="KW-1185">Reference proteome</keyword>
<proteinExistence type="predicted"/>
<dbReference type="OrthoDB" id="2689355at2759"/>
<reference evidence="1 2" key="1">
    <citation type="submission" date="2014-04" db="EMBL/GenBank/DDBJ databases">
        <authorList>
            <consortium name="DOE Joint Genome Institute"/>
            <person name="Kuo A."/>
            <person name="Kohler A."/>
            <person name="Jargeat P."/>
            <person name="Nagy L.G."/>
            <person name="Floudas D."/>
            <person name="Copeland A."/>
            <person name="Barry K.W."/>
            <person name="Cichocki N."/>
            <person name="Veneault-Fourrey C."/>
            <person name="LaButti K."/>
            <person name="Lindquist E.A."/>
            <person name="Lipzen A."/>
            <person name="Lundell T."/>
            <person name="Morin E."/>
            <person name="Murat C."/>
            <person name="Sun H."/>
            <person name="Tunlid A."/>
            <person name="Henrissat B."/>
            <person name="Grigoriev I.V."/>
            <person name="Hibbett D.S."/>
            <person name="Martin F."/>
            <person name="Nordberg H.P."/>
            <person name="Cantor M.N."/>
            <person name="Hua S.X."/>
        </authorList>
    </citation>
    <scope>NUCLEOTIDE SEQUENCE [LARGE SCALE GENOMIC DNA]</scope>
    <source>
        <strain evidence="1 2">Ve08.2h10</strain>
    </source>
</reference>
<organism evidence="1 2">
    <name type="scientific">Paxillus rubicundulus Ve08.2h10</name>
    <dbReference type="NCBI Taxonomy" id="930991"/>
    <lineage>
        <taxon>Eukaryota</taxon>
        <taxon>Fungi</taxon>
        <taxon>Dikarya</taxon>
        <taxon>Basidiomycota</taxon>
        <taxon>Agaricomycotina</taxon>
        <taxon>Agaricomycetes</taxon>
        <taxon>Agaricomycetidae</taxon>
        <taxon>Boletales</taxon>
        <taxon>Paxilineae</taxon>
        <taxon>Paxillaceae</taxon>
        <taxon>Paxillus</taxon>
    </lineage>
</organism>
<feature type="non-terminal residue" evidence="1">
    <location>
        <position position="1"/>
    </location>
</feature>
<protein>
    <submittedName>
        <fullName evidence="1">Uncharacterized protein</fullName>
    </submittedName>
</protein>
<dbReference type="HOGENOM" id="CLU_082499_3_0_1"/>
<accession>A0A0D0DV47</accession>
<reference evidence="2" key="2">
    <citation type="submission" date="2015-01" db="EMBL/GenBank/DDBJ databases">
        <title>Evolutionary Origins and Diversification of the Mycorrhizal Mutualists.</title>
        <authorList>
            <consortium name="DOE Joint Genome Institute"/>
            <consortium name="Mycorrhizal Genomics Consortium"/>
            <person name="Kohler A."/>
            <person name="Kuo A."/>
            <person name="Nagy L.G."/>
            <person name="Floudas D."/>
            <person name="Copeland A."/>
            <person name="Barry K.W."/>
            <person name="Cichocki N."/>
            <person name="Veneault-Fourrey C."/>
            <person name="LaButti K."/>
            <person name="Lindquist E.A."/>
            <person name="Lipzen A."/>
            <person name="Lundell T."/>
            <person name="Morin E."/>
            <person name="Murat C."/>
            <person name="Riley R."/>
            <person name="Ohm R."/>
            <person name="Sun H."/>
            <person name="Tunlid A."/>
            <person name="Henrissat B."/>
            <person name="Grigoriev I.V."/>
            <person name="Hibbett D.S."/>
            <person name="Martin F."/>
        </authorList>
    </citation>
    <scope>NUCLEOTIDE SEQUENCE [LARGE SCALE GENOMIC DNA]</scope>
    <source>
        <strain evidence="2">Ve08.2h10</strain>
    </source>
</reference>
<sequence length="71" mass="7922">WSNGDVTILVDLVIEHKAEAGDGLNFKAPFWNVVMAALSPPVRGGVKMVKICKDKWKRVCIFYLSVGLYNL</sequence>
<dbReference type="Proteomes" id="UP000054538">
    <property type="component" value="Unassembled WGS sequence"/>
</dbReference>
<dbReference type="AlphaFoldDB" id="A0A0D0DV47"/>
<name>A0A0D0DV47_9AGAM</name>
<evidence type="ECO:0000313" key="1">
    <source>
        <dbReference type="EMBL" id="KIK98463.1"/>
    </source>
</evidence>